<dbReference type="Proteomes" id="UP000256253">
    <property type="component" value="Unassembled WGS sequence"/>
</dbReference>
<evidence type="ECO:0000256" key="10">
    <source>
        <dbReference type="ARBA" id="ARBA00022840"/>
    </source>
</evidence>
<evidence type="ECO:0000259" key="17">
    <source>
        <dbReference type="PROSITE" id="PS50109"/>
    </source>
</evidence>
<keyword evidence="7 16" id="KW-0812">Transmembrane</keyword>
<dbReference type="SMART" id="SM00388">
    <property type="entry name" value="HisKA"/>
    <property type="match status" value="1"/>
</dbReference>
<feature type="transmembrane region" description="Helical" evidence="16">
    <location>
        <begin position="246"/>
        <end position="264"/>
    </location>
</feature>
<dbReference type="InterPro" id="IPR047669">
    <property type="entry name" value="MtrAB_MtrB"/>
</dbReference>
<evidence type="ECO:0000259" key="18">
    <source>
        <dbReference type="PROSITE" id="PS50885"/>
    </source>
</evidence>
<dbReference type="GO" id="GO:0000155">
    <property type="term" value="F:phosphorelay sensor kinase activity"/>
    <property type="evidence" value="ECO:0007669"/>
    <property type="project" value="InterPro"/>
</dbReference>
<dbReference type="Pfam" id="PF00512">
    <property type="entry name" value="HisKA"/>
    <property type="match status" value="1"/>
</dbReference>
<dbReference type="InterPro" id="IPR005467">
    <property type="entry name" value="His_kinase_dom"/>
</dbReference>
<dbReference type="EC" id="2.7.13.3" evidence="3"/>
<dbReference type="SMART" id="SM00304">
    <property type="entry name" value="HAMP"/>
    <property type="match status" value="1"/>
</dbReference>
<dbReference type="SMART" id="SM00387">
    <property type="entry name" value="HATPase_c"/>
    <property type="match status" value="1"/>
</dbReference>
<evidence type="ECO:0000256" key="3">
    <source>
        <dbReference type="ARBA" id="ARBA00012438"/>
    </source>
</evidence>
<keyword evidence="9 19" id="KW-0418">Kinase</keyword>
<evidence type="ECO:0000256" key="15">
    <source>
        <dbReference type="SAM" id="MobiDB-lite"/>
    </source>
</evidence>
<dbReference type="FunFam" id="3.30.565.10:FF:000013">
    <property type="entry name" value="Two-component sensor histidine kinase"/>
    <property type="match status" value="1"/>
</dbReference>
<dbReference type="SUPFAM" id="SSF47384">
    <property type="entry name" value="Homodimeric domain of signal transducing histidine kinase"/>
    <property type="match status" value="1"/>
</dbReference>
<keyword evidence="12" id="KW-0902">Two-component regulatory system</keyword>
<keyword evidence="8" id="KW-0547">Nucleotide-binding</keyword>
<evidence type="ECO:0000256" key="14">
    <source>
        <dbReference type="ARBA" id="ARBA00035305"/>
    </source>
</evidence>
<dbReference type="GO" id="GO:0005886">
    <property type="term" value="C:plasma membrane"/>
    <property type="evidence" value="ECO:0007669"/>
    <property type="project" value="UniProtKB-SubCell"/>
</dbReference>
<evidence type="ECO:0000313" key="20">
    <source>
        <dbReference type="Proteomes" id="UP000256253"/>
    </source>
</evidence>
<keyword evidence="20" id="KW-1185">Reference proteome</keyword>
<dbReference type="InterPro" id="IPR050736">
    <property type="entry name" value="Sensor_HK_Regulatory"/>
</dbReference>
<dbReference type="FunFam" id="1.10.287.130:FF:000010">
    <property type="entry name" value="Two-component sensor histidine kinase"/>
    <property type="match status" value="1"/>
</dbReference>
<dbReference type="Pfam" id="PF02518">
    <property type="entry name" value="HATPase_c"/>
    <property type="match status" value="1"/>
</dbReference>
<protein>
    <recommendedName>
        <fullName evidence="14">Sensor histidine kinase MtrB</fullName>
        <ecNumber evidence="3">2.7.13.3</ecNumber>
    </recommendedName>
</protein>
<dbReference type="InterPro" id="IPR003660">
    <property type="entry name" value="HAMP_dom"/>
</dbReference>
<dbReference type="Gene3D" id="3.30.565.10">
    <property type="entry name" value="Histidine kinase-like ATPase, C-terminal domain"/>
    <property type="match status" value="1"/>
</dbReference>
<keyword evidence="5" id="KW-0597">Phosphoprotein</keyword>
<feature type="transmembrane region" description="Helical" evidence="16">
    <location>
        <begin position="68"/>
        <end position="88"/>
    </location>
</feature>
<evidence type="ECO:0000313" key="19">
    <source>
        <dbReference type="EMBL" id="REF30521.1"/>
    </source>
</evidence>
<evidence type="ECO:0000256" key="5">
    <source>
        <dbReference type="ARBA" id="ARBA00022553"/>
    </source>
</evidence>
<feature type="region of interest" description="Disordered" evidence="15">
    <location>
        <begin position="552"/>
        <end position="605"/>
    </location>
</feature>
<keyword evidence="4" id="KW-1003">Cell membrane</keyword>
<feature type="region of interest" description="Disordered" evidence="15">
    <location>
        <begin position="1"/>
        <end position="40"/>
    </location>
</feature>
<dbReference type="InterPro" id="IPR036097">
    <property type="entry name" value="HisK_dim/P_sf"/>
</dbReference>
<dbReference type="PROSITE" id="PS50885">
    <property type="entry name" value="HAMP"/>
    <property type="match status" value="1"/>
</dbReference>
<accession>A0A3D9V0B7</accession>
<organism evidence="19 20">
    <name type="scientific">Calidifontibacter indicus</name>
    <dbReference type="NCBI Taxonomy" id="419650"/>
    <lineage>
        <taxon>Bacteria</taxon>
        <taxon>Bacillati</taxon>
        <taxon>Actinomycetota</taxon>
        <taxon>Actinomycetes</taxon>
        <taxon>Micrococcales</taxon>
        <taxon>Dermacoccaceae</taxon>
        <taxon>Calidifontibacter</taxon>
    </lineage>
</organism>
<dbReference type="PRINTS" id="PR00344">
    <property type="entry name" value="BCTRLSENSOR"/>
</dbReference>
<evidence type="ECO:0000256" key="16">
    <source>
        <dbReference type="SAM" id="Phobius"/>
    </source>
</evidence>
<gene>
    <name evidence="19" type="ORF">DFJ65_1532</name>
</gene>
<dbReference type="CDD" id="cd00082">
    <property type="entry name" value="HisKA"/>
    <property type="match status" value="1"/>
</dbReference>
<evidence type="ECO:0000256" key="7">
    <source>
        <dbReference type="ARBA" id="ARBA00022692"/>
    </source>
</evidence>
<dbReference type="Gene3D" id="6.10.340.10">
    <property type="match status" value="1"/>
</dbReference>
<keyword evidence="11 16" id="KW-1133">Transmembrane helix</keyword>
<evidence type="ECO:0000256" key="1">
    <source>
        <dbReference type="ARBA" id="ARBA00000085"/>
    </source>
</evidence>
<comment type="subcellular location">
    <subcellularLocation>
        <location evidence="2">Cell membrane</location>
        <topology evidence="2">Multi-pass membrane protein</topology>
    </subcellularLocation>
</comment>
<dbReference type="GO" id="GO:0005524">
    <property type="term" value="F:ATP binding"/>
    <property type="evidence" value="ECO:0007669"/>
    <property type="project" value="UniProtKB-KW"/>
</dbReference>
<evidence type="ECO:0000256" key="8">
    <source>
        <dbReference type="ARBA" id="ARBA00022741"/>
    </source>
</evidence>
<name>A0A3D9V0B7_9MICO</name>
<feature type="domain" description="HAMP" evidence="18">
    <location>
        <begin position="266"/>
        <end position="318"/>
    </location>
</feature>
<keyword evidence="10" id="KW-0067">ATP-binding</keyword>
<proteinExistence type="predicted"/>
<comment type="caution">
    <text evidence="19">The sequence shown here is derived from an EMBL/GenBank/DDBJ whole genome shotgun (WGS) entry which is preliminary data.</text>
</comment>
<evidence type="ECO:0000256" key="9">
    <source>
        <dbReference type="ARBA" id="ARBA00022777"/>
    </source>
</evidence>
<evidence type="ECO:0000256" key="13">
    <source>
        <dbReference type="ARBA" id="ARBA00023136"/>
    </source>
</evidence>
<dbReference type="InterPro" id="IPR003594">
    <property type="entry name" value="HATPase_dom"/>
</dbReference>
<reference evidence="19 20" key="1">
    <citation type="submission" date="2018-08" db="EMBL/GenBank/DDBJ databases">
        <title>Sequencing the genomes of 1000 actinobacteria strains.</title>
        <authorList>
            <person name="Klenk H.-P."/>
        </authorList>
    </citation>
    <scope>NUCLEOTIDE SEQUENCE [LARGE SCALE GENOMIC DNA]</scope>
    <source>
        <strain evidence="19 20">DSM 22967</strain>
    </source>
</reference>
<dbReference type="SUPFAM" id="SSF158472">
    <property type="entry name" value="HAMP domain-like"/>
    <property type="match status" value="1"/>
</dbReference>
<dbReference type="InterPro" id="IPR003661">
    <property type="entry name" value="HisK_dim/P_dom"/>
</dbReference>
<dbReference type="PANTHER" id="PTHR43711">
    <property type="entry name" value="TWO-COMPONENT HISTIDINE KINASE"/>
    <property type="match status" value="1"/>
</dbReference>
<dbReference type="NCBIfam" id="NF040691">
    <property type="entry name" value="MtrAB_MtrB"/>
    <property type="match status" value="1"/>
</dbReference>
<evidence type="ECO:0000256" key="11">
    <source>
        <dbReference type="ARBA" id="ARBA00022989"/>
    </source>
</evidence>
<keyword evidence="13 16" id="KW-0472">Membrane</keyword>
<dbReference type="SUPFAM" id="SSF55874">
    <property type="entry name" value="ATPase domain of HSP90 chaperone/DNA topoisomerase II/histidine kinase"/>
    <property type="match status" value="1"/>
</dbReference>
<evidence type="ECO:0000256" key="2">
    <source>
        <dbReference type="ARBA" id="ARBA00004651"/>
    </source>
</evidence>
<evidence type="ECO:0000256" key="12">
    <source>
        <dbReference type="ARBA" id="ARBA00023012"/>
    </source>
</evidence>
<dbReference type="InterPro" id="IPR004358">
    <property type="entry name" value="Sig_transdc_His_kin-like_C"/>
</dbReference>
<dbReference type="CDD" id="cd06225">
    <property type="entry name" value="HAMP"/>
    <property type="match status" value="1"/>
</dbReference>
<keyword evidence="6" id="KW-0808">Transferase</keyword>
<dbReference type="PANTHER" id="PTHR43711:SF1">
    <property type="entry name" value="HISTIDINE KINASE 1"/>
    <property type="match status" value="1"/>
</dbReference>
<sequence>MPVEGATGDGRRGAPPGQVAALTAEPTDAQQDPGTGERRGRLRAVGSALVTTFAALRRSWRKSLHTRVVTTTAIAGAIVTLVLGSYMYHRIATGLVESKMTSAEAESQSRRADAQNIFASTPNTDLSSLRQLATDMVQKLSSPGDDTSRRVVFLQALDNTAQPIPRVSQPPATAEMVPDAIREALRNDPDHQQVQIVTVQYPGKEAVPAVLVGSRVTVPNAGAYDLFFIFPMEAEVTTLNIVKGSFAAGGVALVALLAALAYLVTRMVVTPVRSAAHVAERLTAGALNERMQASGEDDLARLATSFNAMADSLQRQIRQLEDLSTLQQRFTSDVSHELRTPLTTIRMAVDMIHANRADFAQPVARSAELLSAELDRFEALLTDLLEISRFDAGAAALTVAPGDLRAVVGRVVDAASVLADRNGTTVRVLPGRDAVVPMDERRIERILRNLVTNAIEHSDGKPIDIEIGANDSAVAVTVRDRGIGLKPGEAVRVFNRFWRADPARARTTGGTGLGLSISLEDARLHEGWLQAWGAPGEGSCFRLTLPRRAGQPIQRSPLPLAPDDSQVGRIMPAGNSLTLGTGVDADPTESNHSGRPASPAGGDRR</sequence>
<dbReference type="Gene3D" id="1.10.287.130">
    <property type="match status" value="1"/>
</dbReference>
<comment type="catalytic activity">
    <reaction evidence="1">
        <text>ATP + protein L-histidine = ADP + protein N-phospho-L-histidine.</text>
        <dbReference type="EC" id="2.7.13.3"/>
    </reaction>
</comment>
<dbReference type="Pfam" id="PF00672">
    <property type="entry name" value="HAMP"/>
    <property type="match status" value="1"/>
</dbReference>
<evidence type="ECO:0000256" key="4">
    <source>
        <dbReference type="ARBA" id="ARBA00022475"/>
    </source>
</evidence>
<dbReference type="InterPro" id="IPR036890">
    <property type="entry name" value="HATPase_C_sf"/>
</dbReference>
<dbReference type="EMBL" id="QTUA01000001">
    <property type="protein sequence ID" value="REF30521.1"/>
    <property type="molecule type" value="Genomic_DNA"/>
</dbReference>
<dbReference type="PROSITE" id="PS50109">
    <property type="entry name" value="HIS_KIN"/>
    <property type="match status" value="1"/>
</dbReference>
<evidence type="ECO:0000256" key="6">
    <source>
        <dbReference type="ARBA" id="ARBA00022679"/>
    </source>
</evidence>
<feature type="domain" description="Histidine kinase" evidence="17">
    <location>
        <begin position="333"/>
        <end position="549"/>
    </location>
</feature>
<dbReference type="AlphaFoldDB" id="A0A3D9V0B7"/>